<feature type="domain" description="Glycosyltransferase subfamily 4-like N-terminal" evidence="4">
    <location>
        <begin position="40"/>
        <end position="189"/>
    </location>
</feature>
<evidence type="ECO:0000313" key="6">
    <source>
        <dbReference type="Proteomes" id="UP000240800"/>
    </source>
</evidence>
<keyword evidence="2" id="KW-0808">Transferase</keyword>
<evidence type="ECO:0000256" key="2">
    <source>
        <dbReference type="ARBA" id="ARBA00022679"/>
    </source>
</evidence>
<protein>
    <submittedName>
        <fullName evidence="5">Glycosyltransferase involved in cell wall biosynthesis</fullName>
    </submittedName>
</protein>
<name>A0ABX5J2A3_9RHOB</name>
<dbReference type="Gene3D" id="3.40.50.2000">
    <property type="entry name" value="Glycogen Phosphorylase B"/>
    <property type="match status" value="2"/>
</dbReference>
<gene>
    <name evidence="5" type="ORF">C8J29_11113</name>
</gene>
<dbReference type="Proteomes" id="UP000240800">
    <property type="component" value="Unassembled WGS sequence"/>
</dbReference>
<dbReference type="Pfam" id="PF13692">
    <property type="entry name" value="Glyco_trans_1_4"/>
    <property type="match status" value="1"/>
</dbReference>
<accession>A0ABX5J2A3</accession>
<feature type="region of interest" description="Disordered" evidence="3">
    <location>
        <begin position="1"/>
        <end position="23"/>
    </location>
</feature>
<dbReference type="SUPFAM" id="SSF53756">
    <property type="entry name" value="UDP-Glycosyltransferase/glycogen phosphorylase"/>
    <property type="match status" value="1"/>
</dbReference>
<evidence type="ECO:0000313" key="5">
    <source>
        <dbReference type="EMBL" id="PTM75533.1"/>
    </source>
</evidence>
<dbReference type="PANTHER" id="PTHR12526">
    <property type="entry name" value="GLYCOSYLTRANSFERASE"/>
    <property type="match status" value="1"/>
</dbReference>
<reference evidence="5 6" key="1">
    <citation type="submission" date="2018-04" db="EMBL/GenBank/DDBJ databases">
        <title>Genomic Encyclopedia of Type Strains, Phase III (KMG-III): the genomes of soil and plant-associated and newly described type strains.</title>
        <authorList>
            <person name="Whitman W."/>
        </authorList>
    </citation>
    <scope>NUCLEOTIDE SEQUENCE [LARGE SCALE GENOMIC DNA]</scope>
    <source>
        <strain evidence="5 6">JA192</strain>
    </source>
</reference>
<organism evidence="5 6">
    <name type="scientific">Cereibacter johrii</name>
    <dbReference type="NCBI Taxonomy" id="445629"/>
    <lineage>
        <taxon>Bacteria</taxon>
        <taxon>Pseudomonadati</taxon>
        <taxon>Pseudomonadota</taxon>
        <taxon>Alphaproteobacteria</taxon>
        <taxon>Rhodobacterales</taxon>
        <taxon>Paracoccaceae</taxon>
        <taxon>Cereibacter</taxon>
    </lineage>
</organism>
<evidence type="ECO:0000256" key="3">
    <source>
        <dbReference type="SAM" id="MobiDB-lite"/>
    </source>
</evidence>
<proteinExistence type="predicted"/>
<evidence type="ECO:0000259" key="4">
    <source>
        <dbReference type="Pfam" id="PF13579"/>
    </source>
</evidence>
<dbReference type="CDD" id="cd03801">
    <property type="entry name" value="GT4_PimA-like"/>
    <property type="match status" value="1"/>
</dbReference>
<dbReference type="RefSeq" id="WP_235837002.1">
    <property type="nucleotide sequence ID" value="NZ_MABH01000217.1"/>
</dbReference>
<dbReference type="Pfam" id="PF13579">
    <property type="entry name" value="Glyco_trans_4_4"/>
    <property type="match status" value="1"/>
</dbReference>
<comment type="caution">
    <text evidence="5">The sequence shown here is derived from an EMBL/GenBank/DDBJ whole genome shotgun (WGS) entry which is preliminary data.</text>
</comment>
<evidence type="ECO:0000256" key="1">
    <source>
        <dbReference type="ARBA" id="ARBA00022676"/>
    </source>
</evidence>
<keyword evidence="6" id="KW-1185">Reference proteome</keyword>
<dbReference type="PANTHER" id="PTHR12526:SF510">
    <property type="entry name" value="D-INOSITOL 3-PHOSPHATE GLYCOSYLTRANSFERASE"/>
    <property type="match status" value="1"/>
</dbReference>
<keyword evidence="1" id="KW-0328">Glycosyltransferase</keyword>
<sequence length="401" mass="44055">MMDTGPDPRSTDPAFAAARRSGPMRRPGPAMLLVTELEDYTISYANGLAAHHPVMLCVPERQYGRLAQWVAPEVDLRLLDWPRHRSLGNLGLLATLSRLLWRERPSLVHLLSNNTLWLNLAAPLWRRVPLVTTVHDVQIHPGDRETAVLPPWSTSLMARQSDHLFVHGEALKSAAMARFGKPASRVHAISHPAIPRYAALARRAGLTPPEGRRPFTVLLFGRIYAYKGFGTLVRAEALLRDRLPDLRVIVAGRGDDPQSLASEMGRPACYDIRNRFIEDEEVARLFLEADVVALPYSEASQSGVLHVAGTFGKPVVATDVGELGRTVRGRGLGLVVPPDDPHAFADALERLARQPGMRAFLSQQARAFAEGDNRPEAVGARAAALYRQIARSPAERHADAG</sequence>
<dbReference type="EMBL" id="PZZW01000011">
    <property type="protein sequence ID" value="PTM75533.1"/>
    <property type="molecule type" value="Genomic_DNA"/>
</dbReference>
<dbReference type="InterPro" id="IPR028098">
    <property type="entry name" value="Glyco_trans_4-like_N"/>
</dbReference>